<dbReference type="Proteomes" id="UP000657006">
    <property type="component" value="Unassembled WGS sequence"/>
</dbReference>
<evidence type="ECO:0000313" key="1">
    <source>
        <dbReference type="EMBL" id="MBC8545020.1"/>
    </source>
</evidence>
<comment type="caution">
    <text evidence="1">The sequence shown here is derived from an EMBL/GenBank/DDBJ whole genome shotgun (WGS) entry which is preliminary data.</text>
</comment>
<dbReference type="RefSeq" id="WP_177719192.1">
    <property type="nucleotide sequence ID" value="NZ_JACRSQ010000041.1"/>
</dbReference>
<protein>
    <submittedName>
        <fullName evidence="1">Uncharacterized protein</fullName>
    </submittedName>
</protein>
<sequence>MMYPFMTLNDETEIVHSHMLPDGRVKVYIERPDEKYGFLHATCWLPEYKWEDVYKFSDGDIQKFQEIIESTAHLIMEFSQEGGFEGAANF</sequence>
<organism evidence="1 2">
    <name type="scientific">Bianquea renquensis</name>
    <dbReference type="NCBI Taxonomy" id="2763661"/>
    <lineage>
        <taxon>Bacteria</taxon>
        <taxon>Bacillati</taxon>
        <taxon>Bacillota</taxon>
        <taxon>Clostridia</taxon>
        <taxon>Eubacteriales</taxon>
        <taxon>Bianqueaceae</taxon>
        <taxon>Bianquea</taxon>
    </lineage>
</organism>
<proteinExistence type="predicted"/>
<evidence type="ECO:0000313" key="2">
    <source>
        <dbReference type="Proteomes" id="UP000657006"/>
    </source>
</evidence>
<dbReference type="AlphaFoldDB" id="A0A926DTI7"/>
<dbReference type="EMBL" id="JACRSQ010000041">
    <property type="protein sequence ID" value="MBC8545020.1"/>
    <property type="molecule type" value="Genomic_DNA"/>
</dbReference>
<reference evidence="1" key="1">
    <citation type="submission" date="2020-08" db="EMBL/GenBank/DDBJ databases">
        <title>Genome public.</title>
        <authorList>
            <person name="Liu C."/>
            <person name="Sun Q."/>
        </authorList>
    </citation>
    <scope>NUCLEOTIDE SEQUENCE</scope>
    <source>
        <strain evidence="1">NSJ-32</strain>
    </source>
</reference>
<accession>A0A926DTI7</accession>
<name>A0A926DTI7_9FIRM</name>
<keyword evidence="2" id="KW-1185">Reference proteome</keyword>
<gene>
    <name evidence="1" type="ORF">H8730_15870</name>
</gene>